<organism evidence="3 4">
    <name type="scientific">Pararge aegeria aegeria</name>
    <dbReference type="NCBI Taxonomy" id="348720"/>
    <lineage>
        <taxon>Eukaryota</taxon>
        <taxon>Metazoa</taxon>
        <taxon>Ecdysozoa</taxon>
        <taxon>Arthropoda</taxon>
        <taxon>Hexapoda</taxon>
        <taxon>Insecta</taxon>
        <taxon>Pterygota</taxon>
        <taxon>Neoptera</taxon>
        <taxon>Endopterygota</taxon>
        <taxon>Lepidoptera</taxon>
        <taxon>Glossata</taxon>
        <taxon>Ditrysia</taxon>
        <taxon>Papilionoidea</taxon>
        <taxon>Nymphalidae</taxon>
        <taxon>Satyrinae</taxon>
        <taxon>Satyrini</taxon>
        <taxon>Parargina</taxon>
        <taxon>Pararge</taxon>
    </lineage>
</organism>
<dbReference type="EMBL" id="CAKXAJ010025619">
    <property type="protein sequence ID" value="CAH2242074.1"/>
    <property type="molecule type" value="Genomic_DNA"/>
</dbReference>
<feature type="region of interest" description="Disordered" evidence="1">
    <location>
        <begin position="60"/>
        <end position="80"/>
    </location>
</feature>
<evidence type="ECO:0000313" key="4">
    <source>
        <dbReference type="Proteomes" id="UP000838756"/>
    </source>
</evidence>
<evidence type="ECO:0000313" key="3">
    <source>
        <dbReference type="EMBL" id="CAH2242074.1"/>
    </source>
</evidence>
<gene>
    <name evidence="3" type="primary">jg6606</name>
    <name evidence="3" type="ORF">PAEG_LOCUS18431</name>
</gene>
<keyword evidence="2" id="KW-1133">Transmembrane helix</keyword>
<name>A0A8S4RY74_9NEOP</name>
<accession>A0A8S4RY74</accession>
<proteinExistence type="predicted"/>
<keyword evidence="2" id="KW-0812">Transmembrane</keyword>
<keyword evidence="4" id="KW-1185">Reference proteome</keyword>
<reference evidence="3" key="1">
    <citation type="submission" date="2022-03" db="EMBL/GenBank/DDBJ databases">
        <authorList>
            <person name="Lindestad O."/>
        </authorList>
    </citation>
    <scope>NUCLEOTIDE SEQUENCE</scope>
</reference>
<keyword evidence="2" id="KW-0472">Membrane</keyword>
<dbReference type="AlphaFoldDB" id="A0A8S4RY74"/>
<evidence type="ECO:0000256" key="2">
    <source>
        <dbReference type="SAM" id="Phobius"/>
    </source>
</evidence>
<sequence>MSITVYKCDQYFMENWHKCVIAYTLHGQLMRTIGAAVLALAALSSAVTLSLLRGRTTRDMHTKKVTAEDRTRSPEREDEVFPTRLSQLITQIYFHPQFLQSSRDRSGAPAKLDY</sequence>
<evidence type="ECO:0000256" key="1">
    <source>
        <dbReference type="SAM" id="MobiDB-lite"/>
    </source>
</evidence>
<protein>
    <submittedName>
        <fullName evidence="3">Jg6606 protein</fullName>
    </submittedName>
</protein>
<feature type="transmembrane region" description="Helical" evidence="2">
    <location>
        <begin position="33"/>
        <end position="52"/>
    </location>
</feature>
<comment type="caution">
    <text evidence="3">The sequence shown here is derived from an EMBL/GenBank/DDBJ whole genome shotgun (WGS) entry which is preliminary data.</text>
</comment>
<dbReference type="Proteomes" id="UP000838756">
    <property type="component" value="Unassembled WGS sequence"/>
</dbReference>